<dbReference type="InterPro" id="IPR036942">
    <property type="entry name" value="Beta-barrel_TonB_sf"/>
</dbReference>
<keyword evidence="7 8" id="KW-0998">Cell outer membrane</keyword>
<evidence type="ECO:0000313" key="14">
    <source>
        <dbReference type="Proteomes" id="UP001596152"/>
    </source>
</evidence>
<name>A0ABW0FWW0_9CAUL</name>
<keyword evidence="14" id="KW-1185">Reference proteome</keyword>
<evidence type="ECO:0000256" key="10">
    <source>
        <dbReference type="SAM" id="SignalP"/>
    </source>
</evidence>
<sequence>MHKNSVAVAALLSALGVASPGLAQTAPSAPPVVAPQAEEARLDEVVVTGSNIRRSVADSVNPVQLLGAEELRTSGKATIAEVLRSISASTGNTNNETQNSGWASGAAGIGLRGLSSANTLVLLNGRRVANYGFPSSGLSNTFVNVNALPLVAVQRTEVLKDGASAIYGSDAITGVVNIITRQNFQGFDFGVSAGTSDEGGLDTWRAYAVGGIGDYEADGYNVLLSVEAYNRDRLDHNERYRTASGRYETLPGGRWNGWSARGARFLVDGRSVPLVDAQGNCPEGMTLTASAPIDGRAGDTCAINLADYSTLIPSTDRYQAYLHGRVRVTDDIEAFGEVLYSHIEGTSIFGSSPYFTLEGGRFALNATTGLAELVSNLLPANSPYNPYGRAIPIEYTFFDLGQSLKTNRSDAYRTLVGIRGGDRFEWEATAFYGASRERERVAGGFANRFTLAAALANGTLNLHDPSATPQAVLDGIRLSTLRPADSVLYGADFKIAGDLFNLPAGPIGFAAGIDLRHESLESRNPKEITDGLQVRPAIAAVDGERDVAAIYAEFNVPIIDGLDVQLAGRADSYSDFGEAFSPKIGLRWEILDSLAFRASAAKGFRAPSLSENSASTNISYGSVIDPYDPDIPNSSQNPTFFTIGNTALEPERTYSYNAGFVFTPTSDTVFSIDFYRLELDNLIGTGNSAAIVLANNPANVIRDARGKLQAVYNAYQNLTELETQGIDFDFSQRWRHSELGEFVLSAVWSHVLDYKRQSVPGGPLLDWAGTNQGGVLPETKGTTRIAWRPLEQFEATATWYHTSSYDQATVVGGQSKVDEYNQFDIYLGYELPAGTRVHVKVDNIFNAFPPHDARFPGINGAPYDFGQYDARGRYFQVGFDHSF</sequence>
<reference evidence="14" key="1">
    <citation type="journal article" date="2019" name="Int. J. Syst. Evol. Microbiol.">
        <title>The Global Catalogue of Microorganisms (GCM) 10K type strain sequencing project: providing services to taxonomists for standard genome sequencing and annotation.</title>
        <authorList>
            <consortium name="The Broad Institute Genomics Platform"/>
            <consortium name="The Broad Institute Genome Sequencing Center for Infectious Disease"/>
            <person name="Wu L."/>
            <person name="Ma J."/>
        </authorList>
    </citation>
    <scope>NUCLEOTIDE SEQUENCE [LARGE SCALE GENOMIC DNA]</scope>
    <source>
        <strain evidence="14">JCM 12125</strain>
    </source>
</reference>
<keyword evidence="5 9" id="KW-0798">TonB box</keyword>
<protein>
    <submittedName>
        <fullName evidence="13">TonB-dependent receptor plug domain-containing protein</fullName>
    </submittedName>
</protein>
<dbReference type="PANTHER" id="PTHR47234">
    <property type="match status" value="1"/>
</dbReference>
<accession>A0ABW0FWW0</accession>
<evidence type="ECO:0000256" key="8">
    <source>
        <dbReference type="PROSITE-ProRule" id="PRU01360"/>
    </source>
</evidence>
<keyword evidence="10" id="KW-0732">Signal</keyword>
<dbReference type="InterPro" id="IPR000531">
    <property type="entry name" value="Beta-barrel_TonB"/>
</dbReference>
<evidence type="ECO:0000256" key="5">
    <source>
        <dbReference type="ARBA" id="ARBA00023077"/>
    </source>
</evidence>
<keyword evidence="13" id="KW-0675">Receptor</keyword>
<dbReference type="InterPro" id="IPR037066">
    <property type="entry name" value="Plug_dom_sf"/>
</dbReference>
<evidence type="ECO:0000256" key="3">
    <source>
        <dbReference type="ARBA" id="ARBA00022452"/>
    </source>
</evidence>
<evidence type="ECO:0000256" key="2">
    <source>
        <dbReference type="ARBA" id="ARBA00022448"/>
    </source>
</evidence>
<keyword evidence="4 8" id="KW-0812">Transmembrane</keyword>
<gene>
    <name evidence="13" type="ORF">ACFPIE_16885</name>
</gene>
<keyword evidence="6 8" id="KW-0472">Membrane</keyword>
<evidence type="ECO:0000259" key="11">
    <source>
        <dbReference type="Pfam" id="PF00593"/>
    </source>
</evidence>
<proteinExistence type="inferred from homology"/>
<dbReference type="SUPFAM" id="SSF56935">
    <property type="entry name" value="Porins"/>
    <property type="match status" value="1"/>
</dbReference>
<dbReference type="Pfam" id="PF00593">
    <property type="entry name" value="TonB_dep_Rec_b-barrel"/>
    <property type="match status" value="1"/>
</dbReference>
<dbReference type="RefSeq" id="WP_374036642.1">
    <property type="nucleotide sequence ID" value="NZ_CP169082.1"/>
</dbReference>
<evidence type="ECO:0000313" key="13">
    <source>
        <dbReference type="EMBL" id="MFC5345594.1"/>
    </source>
</evidence>
<dbReference type="Pfam" id="PF07715">
    <property type="entry name" value="Plug"/>
    <property type="match status" value="1"/>
</dbReference>
<evidence type="ECO:0000256" key="6">
    <source>
        <dbReference type="ARBA" id="ARBA00023136"/>
    </source>
</evidence>
<comment type="caution">
    <text evidence="13">The sequence shown here is derived from an EMBL/GenBank/DDBJ whole genome shotgun (WGS) entry which is preliminary data.</text>
</comment>
<evidence type="ECO:0000256" key="9">
    <source>
        <dbReference type="RuleBase" id="RU003357"/>
    </source>
</evidence>
<keyword evidence="3 8" id="KW-1134">Transmembrane beta strand</keyword>
<dbReference type="PROSITE" id="PS52016">
    <property type="entry name" value="TONB_DEPENDENT_REC_3"/>
    <property type="match status" value="1"/>
</dbReference>
<evidence type="ECO:0000256" key="1">
    <source>
        <dbReference type="ARBA" id="ARBA00004571"/>
    </source>
</evidence>
<evidence type="ECO:0000259" key="12">
    <source>
        <dbReference type="Pfam" id="PF07715"/>
    </source>
</evidence>
<comment type="similarity">
    <text evidence="8 9">Belongs to the TonB-dependent receptor family.</text>
</comment>
<evidence type="ECO:0000256" key="7">
    <source>
        <dbReference type="ARBA" id="ARBA00023237"/>
    </source>
</evidence>
<feature type="signal peptide" evidence="10">
    <location>
        <begin position="1"/>
        <end position="23"/>
    </location>
</feature>
<organism evidence="13 14">
    <name type="scientific">Brevundimonas staleyi</name>
    <dbReference type="NCBI Taxonomy" id="74326"/>
    <lineage>
        <taxon>Bacteria</taxon>
        <taxon>Pseudomonadati</taxon>
        <taxon>Pseudomonadota</taxon>
        <taxon>Alphaproteobacteria</taxon>
        <taxon>Caulobacterales</taxon>
        <taxon>Caulobacteraceae</taxon>
        <taxon>Brevundimonas</taxon>
    </lineage>
</organism>
<dbReference type="Proteomes" id="UP001596152">
    <property type="component" value="Unassembled WGS sequence"/>
</dbReference>
<comment type="subcellular location">
    <subcellularLocation>
        <location evidence="1 8">Cell outer membrane</location>
        <topology evidence="1 8">Multi-pass membrane protein</topology>
    </subcellularLocation>
</comment>
<keyword evidence="2 8" id="KW-0813">Transport</keyword>
<dbReference type="PANTHER" id="PTHR47234:SF2">
    <property type="entry name" value="TONB-DEPENDENT RECEPTOR"/>
    <property type="match status" value="1"/>
</dbReference>
<evidence type="ECO:0000256" key="4">
    <source>
        <dbReference type="ARBA" id="ARBA00022692"/>
    </source>
</evidence>
<dbReference type="InterPro" id="IPR039426">
    <property type="entry name" value="TonB-dep_rcpt-like"/>
</dbReference>
<feature type="chain" id="PRO_5046242282" evidence="10">
    <location>
        <begin position="24"/>
        <end position="883"/>
    </location>
</feature>
<feature type="domain" description="TonB-dependent receptor plug" evidence="12">
    <location>
        <begin position="57"/>
        <end position="175"/>
    </location>
</feature>
<dbReference type="Gene3D" id="2.170.130.10">
    <property type="entry name" value="TonB-dependent receptor, plug domain"/>
    <property type="match status" value="1"/>
</dbReference>
<feature type="domain" description="TonB-dependent receptor-like beta-barrel" evidence="11">
    <location>
        <begin position="396"/>
        <end position="844"/>
    </location>
</feature>
<dbReference type="InterPro" id="IPR012910">
    <property type="entry name" value="Plug_dom"/>
</dbReference>
<dbReference type="EMBL" id="JBHSLF010000051">
    <property type="protein sequence ID" value="MFC5345594.1"/>
    <property type="molecule type" value="Genomic_DNA"/>
</dbReference>
<dbReference type="Gene3D" id="2.40.170.20">
    <property type="entry name" value="TonB-dependent receptor, beta-barrel domain"/>
    <property type="match status" value="1"/>
</dbReference>